<name>A0A4Z0LS65_9GAMM</name>
<evidence type="ECO:0000313" key="1">
    <source>
        <dbReference type="EMBL" id="TGD70170.1"/>
    </source>
</evidence>
<proteinExistence type="predicted"/>
<dbReference type="RefSeq" id="WP_135446691.1">
    <property type="nucleotide sequence ID" value="NZ_SRLE01000063.1"/>
</dbReference>
<dbReference type="Pfam" id="PF11136">
    <property type="entry name" value="DUF2889"/>
    <property type="match status" value="1"/>
</dbReference>
<protein>
    <submittedName>
        <fullName evidence="1">DUF2889 domain-containing protein</fullName>
    </submittedName>
</protein>
<dbReference type="Proteomes" id="UP000298050">
    <property type="component" value="Unassembled WGS sequence"/>
</dbReference>
<comment type="caution">
    <text evidence="1">The sequence shown here is derived from an EMBL/GenBank/DDBJ whole genome shotgun (WGS) entry which is preliminary data.</text>
</comment>
<dbReference type="InterPro" id="IPR021312">
    <property type="entry name" value="DUF2889"/>
</dbReference>
<feature type="non-terminal residue" evidence="1">
    <location>
        <position position="118"/>
    </location>
</feature>
<sequence>MAEPALDQLPGFRRRFRVTPAPGRVLSEVEDDFHCMGVCIEHDQGVATRIEPQMHRAPWNTCPGAEQQLVATFTGQPLDGFARRGGKTSNCTHLYDLAELGAAHAQDTHVPVPYTPLR</sequence>
<dbReference type="OrthoDB" id="7058534at2"/>
<gene>
    <name evidence="1" type="ORF">E4634_21345</name>
</gene>
<dbReference type="AlphaFoldDB" id="A0A4Z0LS65"/>
<dbReference type="EMBL" id="SRLE01000063">
    <property type="protein sequence ID" value="TGD70170.1"/>
    <property type="molecule type" value="Genomic_DNA"/>
</dbReference>
<reference evidence="1 2" key="1">
    <citation type="submission" date="2019-04" db="EMBL/GenBank/DDBJ databases">
        <title>Taxonomy of novel Haliea sp. from mangrove soil of West Coast of India.</title>
        <authorList>
            <person name="Verma A."/>
            <person name="Kumar P."/>
            <person name="Krishnamurthi S."/>
        </authorList>
    </citation>
    <scope>NUCLEOTIDE SEQUENCE [LARGE SCALE GENOMIC DNA]</scope>
    <source>
        <strain evidence="1 2">SAOS-164</strain>
    </source>
</reference>
<accession>A0A4Z0LS65</accession>
<organism evidence="1 2">
    <name type="scientific">Mangrovimicrobium sediminis</name>
    <dbReference type="NCBI Taxonomy" id="2562682"/>
    <lineage>
        <taxon>Bacteria</taxon>
        <taxon>Pseudomonadati</taxon>
        <taxon>Pseudomonadota</taxon>
        <taxon>Gammaproteobacteria</taxon>
        <taxon>Cellvibrionales</taxon>
        <taxon>Halieaceae</taxon>
        <taxon>Mangrovimicrobium</taxon>
    </lineage>
</organism>
<evidence type="ECO:0000313" key="2">
    <source>
        <dbReference type="Proteomes" id="UP000298050"/>
    </source>
</evidence>
<keyword evidence="2" id="KW-1185">Reference proteome</keyword>